<evidence type="ECO:0000313" key="5">
    <source>
        <dbReference type="EMBL" id="GBQ83434.1"/>
    </source>
</evidence>
<dbReference type="InterPro" id="IPR036812">
    <property type="entry name" value="NAD(P)_OxRdtase_dom_sf"/>
</dbReference>
<proteinExistence type="inferred from homology"/>
<comment type="caution">
    <text evidence="5">The sequence shown here is derived from an EMBL/GenBank/DDBJ whole genome shotgun (WGS) entry which is preliminary data.</text>
</comment>
<sequence>MSHSDFTPDLATATPRVDEEQNHLNLNDGTRIPQFGLGVYKTPADETAEIVRYAAKAGYRMVDTAAFYGNEEGVGDALQDFPDLYTSTKLWASDLGYDAALRAFDISARKLRRDVVDLYLIHWPMPKTDLFVESWKAMIQLKNEGRIRSIGVCNFQPEHLTRLIEETGVKPVLNQIELHPAFQQKELRAFNESLDIRTEAWSPLGRGTGLDGEIITSIARKHGKTPGQVTIRWHLDQGNIVIPKSAHQKRIDENFDVFDFTLDEDDMARIATLDRKDGRTGPHPDTADFS</sequence>
<protein>
    <submittedName>
        <fullName evidence="5">2,5-diketo-D-gluconate reductase</fullName>
    </submittedName>
</protein>
<dbReference type="PROSITE" id="PS00063">
    <property type="entry name" value="ALDOKETO_REDUCTASE_3"/>
    <property type="match status" value="1"/>
</dbReference>
<dbReference type="Pfam" id="PF00248">
    <property type="entry name" value="Aldo_ket_red"/>
    <property type="match status" value="1"/>
</dbReference>
<dbReference type="PANTHER" id="PTHR43827:SF3">
    <property type="entry name" value="NADP-DEPENDENT OXIDOREDUCTASE DOMAIN-CONTAINING PROTEIN"/>
    <property type="match status" value="1"/>
</dbReference>
<dbReference type="PRINTS" id="PR00069">
    <property type="entry name" value="ALDKETRDTASE"/>
</dbReference>
<dbReference type="PROSITE" id="PS00062">
    <property type="entry name" value="ALDOKETO_REDUCTASE_2"/>
    <property type="match status" value="1"/>
</dbReference>
<dbReference type="PANTHER" id="PTHR43827">
    <property type="entry name" value="2,5-DIKETO-D-GLUCONIC ACID REDUCTASE"/>
    <property type="match status" value="1"/>
</dbReference>
<evidence type="ECO:0000256" key="1">
    <source>
        <dbReference type="ARBA" id="ARBA00007905"/>
    </source>
</evidence>
<dbReference type="PIRSF" id="PIRSF000097">
    <property type="entry name" value="AKR"/>
    <property type="match status" value="1"/>
</dbReference>
<comment type="similarity">
    <text evidence="1">Belongs to the aldo/keto reductase family.</text>
</comment>
<dbReference type="Gene3D" id="3.20.20.100">
    <property type="entry name" value="NADP-dependent oxidoreductase domain"/>
    <property type="match status" value="1"/>
</dbReference>
<gene>
    <name evidence="5" type="ORF">AA0535_0248</name>
</gene>
<name>A0ABQ0PWN4_9PROT</name>
<reference evidence="5" key="1">
    <citation type="submission" date="2013-04" db="EMBL/GenBank/DDBJ databases">
        <title>The genome sequencing project of 58 acetic acid bacteria.</title>
        <authorList>
            <person name="Okamoto-Kainuma A."/>
            <person name="Ishikawa M."/>
            <person name="Umino S."/>
            <person name="Koizumi Y."/>
            <person name="Shiwa Y."/>
            <person name="Yoshikawa H."/>
            <person name="Matsutani M."/>
            <person name="Matsushita K."/>
        </authorList>
    </citation>
    <scope>NUCLEOTIDE SEQUENCE</scope>
    <source>
        <strain evidence="5">NRIC 0535</strain>
    </source>
</reference>
<dbReference type="InterPro" id="IPR023210">
    <property type="entry name" value="NADP_OxRdtase_dom"/>
</dbReference>
<keyword evidence="6" id="KW-1185">Reference proteome</keyword>
<dbReference type="RefSeq" id="WP_264814069.1">
    <property type="nucleotide sequence ID" value="NZ_BAPV01000002.1"/>
</dbReference>
<evidence type="ECO:0000259" key="4">
    <source>
        <dbReference type="Pfam" id="PF00248"/>
    </source>
</evidence>
<dbReference type="InterPro" id="IPR018170">
    <property type="entry name" value="Aldo/ket_reductase_CS"/>
</dbReference>
<evidence type="ECO:0000256" key="2">
    <source>
        <dbReference type="ARBA" id="ARBA00022857"/>
    </source>
</evidence>
<evidence type="ECO:0000313" key="6">
    <source>
        <dbReference type="Proteomes" id="UP001062776"/>
    </source>
</evidence>
<dbReference type="SUPFAM" id="SSF51430">
    <property type="entry name" value="NAD(P)-linked oxidoreductase"/>
    <property type="match status" value="1"/>
</dbReference>
<keyword evidence="3" id="KW-0560">Oxidoreductase</keyword>
<dbReference type="EMBL" id="BAPV01000002">
    <property type="protein sequence ID" value="GBQ83434.1"/>
    <property type="molecule type" value="Genomic_DNA"/>
</dbReference>
<dbReference type="InterPro" id="IPR020471">
    <property type="entry name" value="AKR"/>
</dbReference>
<dbReference type="Proteomes" id="UP001062776">
    <property type="component" value="Unassembled WGS sequence"/>
</dbReference>
<evidence type="ECO:0000256" key="3">
    <source>
        <dbReference type="ARBA" id="ARBA00023002"/>
    </source>
</evidence>
<feature type="domain" description="NADP-dependent oxidoreductase" evidence="4">
    <location>
        <begin position="40"/>
        <end position="273"/>
    </location>
</feature>
<accession>A0ABQ0PWN4</accession>
<keyword evidence="2" id="KW-0521">NADP</keyword>
<organism evidence="5 6">
    <name type="scientific">Asaia krungthepensis NRIC 0535</name>
    <dbReference type="NCBI Taxonomy" id="1307925"/>
    <lineage>
        <taxon>Bacteria</taxon>
        <taxon>Pseudomonadati</taxon>
        <taxon>Pseudomonadota</taxon>
        <taxon>Alphaproteobacteria</taxon>
        <taxon>Acetobacterales</taxon>
        <taxon>Acetobacteraceae</taxon>
        <taxon>Asaia</taxon>
    </lineage>
</organism>